<accession>A0A6L9W4Z0</accession>
<dbReference type="InterPro" id="IPR002818">
    <property type="entry name" value="DJ-1/PfpI"/>
</dbReference>
<dbReference type="InterPro" id="IPR009057">
    <property type="entry name" value="Homeodomain-like_sf"/>
</dbReference>
<name>A0A6L9W4Z0_9ACTN</name>
<dbReference type="PANTHER" id="PTHR43130:SF3">
    <property type="entry name" value="HTH-TYPE TRANSCRIPTIONAL REGULATOR RV1931C"/>
    <property type="match status" value="1"/>
</dbReference>
<dbReference type="GO" id="GO:0043565">
    <property type="term" value="F:sequence-specific DNA binding"/>
    <property type="evidence" value="ECO:0007669"/>
    <property type="project" value="InterPro"/>
</dbReference>
<dbReference type="InterPro" id="IPR018060">
    <property type="entry name" value="HTH_AraC"/>
</dbReference>
<dbReference type="CDD" id="cd03137">
    <property type="entry name" value="GATase1_AraC_1"/>
    <property type="match status" value="1"/>
</dbReference>
<comment type="caution">
    <text evidence="4">The sequence shown here is derived from an EMBL/GenBank/DDBJ whole genome shotgun (WGS) entry which is preliminary data.</text>
</comment>
<feature type="domain" description="HTH araC/xylS-type" evidence="3">
    <location>
        <begin position="270"/>
        <end position="368"/>
    </location>
</feature>
<evidence type="ECO:0000259" key="3">
    <source>
        <dbReference type="PROSITE" id="PS01124"/>
    </source>
</evidence>
<dbReference type="SUPFAM" id="SSF52317">
    <property type="entry name" value="Class I glutamine amidotransferase-like"/>
    <property type="match status" value="1"/>
</dbReference>
<protein>
    <submittedName>
        <fullName evidence="4">GlxA family transcriptional regulator</fullName>
    </submittedName>
</protein>
<dbReference type="PANTHER" id="PTHR43130">
    <property type="entry name" value="ARAC-FAMILY TRANSCRIPTIONAL REGULATOR"/>
    <property type="match status" value="1"/>
</dbReference>
<dbReference type="Gene3D" id="3.40.50.880">
    <property type="match status" value="1"/>
</dbReference>
<evidence type="ECO:0000256" key="2">
    <source>
        <dbReference type="ARBA" id="ARBA00023163"/>
    </source>
</evidence>
<dbReference type="SUPFAM" id="SSF46689">
    <property type="entry name" value="Homeodomain-like"/>
    <property type="match status" value="2"/>
</dbReference>
<evidence type="ECO:0000313" key="4">
    <source>
        <dbReference type="EMBL" id="NEK86862.1"/>
    </source>
</evidence>
<dbReference type="PROSITE" id="PS01124">
    <property type="entry name" value="HTH_ARAC_FAMILY_2"/>
    <property type="match status" value="1"/>
</dbReference>
<dbReference type="InterPro" id="IPR029062">
    <property type="entry name" value="Class_I_gatase-like"/>
</dbReference>
<dbReference type="GO" id="GO:0003700">
    <property type="term" value="F:DNA-binding transcription factor activity"/>
    <property type="evidence" value="ECO:0007669"/>
    <property type="project" value="InterPro"/>
</dbReference>
<keyword evidence="2" id="KW-0804">Transcription</keyword>
<dbReference type="Proteomes" id="UP000479241">
    <property type="component" value="Unassembled WGS sequence"/>
</dbReference>
<dbReference type="SMART" id="SM00342">
    <property type="entry name" value="HTH_ARAC"/>
    <property type="match status" value="1"/>
</dbReference>
<keyword evidence="1" id="KW-0805">Transcription regulation</keyword>
<reference evidence="4 5" key="1">
    <citation type="submission" date="2019-12" db="EMBL/GenBank/DDBJ databases">
        <title>the WGS of Blastococcus saxobsidens 67B17.</title>
        <authorList>
            <person name="Jiang Z."/>
        </authorList>
    </citation>
    <scope>NUCLEOTIDE SEQUENCE [LARGE SCALE GENOMIC DNA]</scope>
    <source>
        <strain evidence="4 5">67B17</strain>
    </source>
</reference>
<proteinExistence type="predicted"/>
<evidence type="ECO:0000256" key="1">
    <source>
        <dbReference type="ARBA" id="ARBA00023015"/>
    </source>
</evidence>
<dbReference type="Gene3D" id="1.10.10.60">
    <property type="entry name" value="Homeodomain-like"/>
    <property type="match status" value="1"/>
</dbReference>
<dbReference type="EMBL" id="JAAGWG010000022">
    <property type="protein sequence ID" value="NEK86862.1"/>
    <property type="molecule type" value="Genomic_DNA"/>
</dbReference>
<sequence length="375" mass="39789">MPGGCRPGRSGAQAGPSSWRRLWWTRDDDVRGSATAPGRSVDDSGHASPYGGGVAALDVAVVTFPSAQILDVTGPLEVFSSADHLLPTVEYRTQVVSPSGGMVQASSGLSFGTTALADVVEPVDTLVVAGGRDMDEACADEELLAHVRRLAGSARRVTSVCSGAFVLAAAGLLDGRRATTHWAECQLLASAHPQVSVDGDAIYVRDGDVWTSAGVTAGIDLALALVADDHGARAAAAVARHLVVYLRRSGGQAQFSTLLAAQAAESEPVRELLAWLPDHLAEDLSVPALARRVHLSERQFSRVFKAEVGLTPSEHVEGLRLEAACRLLETTGHAVDHIARTCGFRVPETMNRTFRRRLDTTPGEHRRHFGQFAGR</sequence>
<organism evidence="4 5">
    <name type="scientific">Blastococcus saxobsidens</name>
    <dbReference type="NCBI Taxonomy" id="138336"/>
    <lineage>
        <taxon>Bacteria</taxon>
        <taxon>Bacillati</taxon>
        <taxon>Actinomycetota</taxon>
        <taxon>Actinomycetes</taxon>
        <taxon>Geodermatophilales</taxon>
        <taxon>Geodermatophilaceae</taxon>
        <taxon>Blastococcus</taxon>
    </lineage>
</organism>
<dbReference type="Pfam" id="PF01965">
    <property type="entry name" value="DJ-1_PfpI"/>
    <property type="match status" value="1"/>
</dbReference>
<dbReference type="Pfam" id="PF12833">
    <property type="entry name" value="HTH_18"/>
    <property type="match status" value="1"/>
</dbReference>
<dbReference type="InterPro" id="IPR052158">
    <property type="entry name" value="INH-QAR"/>
</dbReference>
<gene>
    <name evidence="4" type="ORF">GCU60_14040</name>
</gene>
<evidence type="ECO:0000313" key="5">
    <source>
        <dbReference type="Proteomes" id="UP000479241"/>
    </source>
</evidence>
<dbReference type="AlphaFoldDB" id="A0A6L9W4Z0"/>